<dbReference type="Pfam" id="PF03938">
    <property type="entry name" value="OmpH"/>
    <property type="match status" value="1"/>
</dbReference>
<dbReference type="AlphaFoldDB" id="A0A1L3I411"/>
<protein>
    <submittedName>
        <fullName evidence="1">Putative outer membrane protein</fullName>
    </submittedName>
</protein>
<name>A0A1L3I411_9RHOB</name>
<accession>A0A1L3I411</accession>
<dbReference type="RefSeq" id="WP_072504472.1">
    <property type="nucleotide sequence ID" value="NZ_CP016364.1"/>
</dbReference>
<dbReference type="GO" id="GO:0051082">
    <property type="term" value="F:unfolded protein binding"/>
    <property type="evidence" value="ECO:0007669"/>
    <property type="project" value="InterPro"/>
</dbReference>
<dbReference type="InterPro" id="IPR024930">
    <property type="entry name" value="Skp_dom_sf"/>
</dbReference>
<dbReference type="STRING" id="1844006.PhaeoP97_01425"/>
<organism evidence="1 2">
    <name type="scientific">Phaeobacter porticola</name>
    <dbReference type="NCBI Taxonomy" id="1844006"/>
    <lineage>
        <taxon>Bacteria</taxon>
        <taxon>Pseudomonadati</taxon>
        <taxon>Pseudomonadota</taxon>
        <taxon>Alphaproteobacteria</taxon>
        <taxon>Rhodobacterales</taxon>
        <taxon>Roseobacteraceae</taxon>
        <taxon>Phaeobacter</taxon>
    </lineage>
</organism>
<dbReference type="KEGG" id="php:PhaeoP97_01425"/>
<sequence>MKRAVDTRHRGALAGWLAPFVLSLLGLPMQSLSVTAQEAILPPAGFPVGETLQLGAPQNGLLTIQSERLYAESAFGQRVSRELDAEGAVLTAENRRIEAELRAEELDLTARRSSMDPAAFRALADAFDEKVQETRRSQDQKLREINQMGEDARRDFFTASLPVLQQIMREAGAGAILEHANVFLSADAADITDLAISRINNVLGSGESANPGTGDD</sequence>
<dbReference type="OrthoDB" id="7868372at2"/>
<dbReference type="InterPro" id="IPR005632">
    <property type="entry name" value="Chaperone_Skp"/>
</dbReference>
<dbReference type="SUPFAM" id="SSF111384">
    <property type="entry name" value="OmpH-like"/>
    <property type="match status" value="1"/>
</dbReference>
<keyword evidence="2" id="KW-1185">Reference proteome</keyword>
<evidence type="ECO:0000313" key="1">
    <source>
        <dbReference type="EMBL" id="APG46846.1"/>
    </source>
</evidence>
<reference evidence="2" key="1">
    <citation type="submission" date="2016-07" db="EMBL/GenBank/DDBJ databases">
        <title>Phaeobacter portensis sp. nov., a tropodithietic acid producing bacterium isolated from a German harbor.</title>
        <authorList>
            <person name="Freese H.M."/>
            <person name="Bunk B."/>
            <person name="Breider S."/>
            <person name="Brinkhoff T."/>
        </authorList>
    </citation>
    <scope>NUCLEOTIDE SEQUENCE [LARGE SCALE GENOMIC DNA]</scope>
    <source>
        <strain evidence="2">P97</strain>
    </source>
</reference>
<dbReference type="EMBL" id="CP016364">
    <property type="protein sequence ID" value="APG46846.1"/>
    <property type="molecule type" value="Genomic_DNA"/>
</dbReference>
<dbReference type="SMART" id="SM00935">
    <property type="entry name" value="OmpH"/>
    <property type="match status" value="1"/>
</dbReference>
<gene>
    <name evidence="1" type="ORF">PhaeoP97_01425</name>
</gene>
<proteinExistence type="predicted"/>
<dbReference type="Gene3D" id="3.30.910.20">
    <property type="entry name" value="Skp domain"/>
    <property type="match status" value="1"/>
</dbReference>
<evidence type="ECO:0000313" key="2">
    <source>
        <dbReference type="Proteomes" id="UP000183859"/>
    </source>
</evidence>
<dbReference type="Proteomes" id="UP000183859">
    <property type="component" value="Chromosome"/>
</dbReference>